<feature type="compositionally biased region" description="Basic and acidic residues" evidence="5">
    <location>
        <begin position="218"/>
        <end position="233"/>
    </location>
</feature>
<evidence type="ECO:0000256" key="2">
    <source>
        <dbReference type="ARBA" id="ARBA00023242"/>
    </source>
</evidence>
<sequence length="487" mass="55189">MERPVKGTVTSLSSVYPAEEAQRASARVHDTIAERRKELDQLKGFAAENNGLVNLVQKLPEELHHDIMARPHPNTRNCIFCFLFVPFGKAAFFPGRLIHTNEFLVLLGEGYFAERTSKQTVEILKRRGKTLESQVESLKAVMDDLKAEASFFDATAAEAAVMAPKQESPSFSATEKTKAAVEDEEYARIWSRIDELEKEELEAEDDTEHSEDELNEPGLDHKSKLPHANEVKSSEVNLFNTPLEQSKAESPTREKSLKPHFQQDSSDQLYFEGSKEQPESRDGSLHQQRPAFSEPNNTERRVKFSDLEGDVQLPPTSKKEAFTGSIVEHAHKLEVNPREQNADSARTSKPVSRFKMHRRVESPQTVREENCKVEIGILTKSREEYWKAEICFEPKAVVIFQLLVAGKEGYSRSTSSLSAADAESNHLLNSTSLMPMKLARRINWFFFLISDEAFFWPPLSFLFLLPITESLGCLRASFWGIFGSFFP</sequence>
<evidence type="ECO:0000313" key="7">
    <source>
        <dbReference type="Proteomes" id="UP001187471"/>
    </source>
</evidence>
<evidence type="ECO:0008006" key="8">
    <source>
        <dbReference type="Google" id="ProtNLM"/>
    </source>
</evidence>
<dbReference type="CDD" id="cd23159">
    <property type="entry name" value="Prefoldin_URI1"/>
    <property type="match status" value="1"/>
</dbReference>
<evidence type="ECO:0000313" key="6">
    <source>
        <dbReference type="EMBL" id="KAK2992560.1"/>
    </source>
</evidence>
<feature type="compositionally biased region" description="Basic and acidic residues" evidence="5">
    <location>
        <begin position="246"/>
        <end position="257"/>
    </location>
</feature>
<protein>
    <recommendedName>
        <fullName evidence="8">RNA polymerase II subunit 5-mediating protein</fullName>
    </recommendedName>
</protein>
<dbReference type="AlphaFoldDB" id="A0AA88SJN3"/>
<evidence type="ECO:0000256" key="1">
    <source>
        <dbReference type="ARBA" id="ARBA00004123"/>
    </source>
</evidence>
<dbReference type="GO" id="GO:0000122">
    <property type="term" value="P:negative regulation of transcription by RNA polymerase II"/>
    <property type="evidence" value="ECO:0007669"/>
    <property type="project" value="TreeGrafter"/>
</dbReference>
<dbReference type="EMBL" id="JAVXUO010000398">
    <property type="protein sequence ID" value="KAK2992560.1"/>
    <property type="molecule type" value="Genomic_DNA"/>
</dbReference>
<gene>
    <name evidence="6" type="ORF">RJ640_022753</name>
</gene>
<dbReference type="PANTHER" id="PTHR15111:SF0">
    <property type="entry name" value="UNCONVENTIONAL PREFOLDIN RPB5 INTERACTOR 1"/>
    <property type="match status" value="1"/>
</dbReference>
<evidence type="ECO:0000256" key="4">
    <source>
        <dbReference type="SAM" id="Coils"/>
    </source>
</evidence>
<feature type="compositionally biased region" description="Acidic residues" evidence="5">
    <location>
        <begin position="199"/>
        <end position="215"/>
    </location>
</feature>
<dbReference type="GO" id="GO:0019212">
    <property type="term" value="F:phosphatase inhibitor activity"/>
    <property type="evidence" value="ECO:0007669"/>
    <property type="project" value="TreeGrafter"/>
</dbReference>
<comment type="subcellular location">
    <subcellularLocation>
        <location evidence="1">Nucleus</location>
    </subcellularLocation>
</comment>
<dbReference type="Pfam" id="PF02996">
    <property type="entry name" value="Prefoldin"/>
    <property type="match status" value="1"/>
</dbReference>
<feature type="coiled-coil region" evidence="4">
    <location>
        <begin position="121"/>
        <end position="148"/>
    </location>
</feature>
<feature type="region of interest" description="Disordered" evidence="5">
    <location>
        <begin position="199"/>
        <end position="301"/>
    </location>
</feature>
<comment type="similarity">
    <text evidence="3">Belongs to the RNA polymerase II subunit 5-mediating protein family.</text>
</comment>
<accession>A0AA88SJN3</accession>
<feature type="compositionally biased region" description="Polar residues" evidence="5">
    <location>
        <begin position="234"/>
        <end position="244"/>
    </location>
</feature>
<dbReference type="SUPFAM" id="SSF46579">
    <property type="entry name" value="Prefoldin"/>
    <property type="match status" value="1"/>
</dbReference>
<dbReference type="InterPro" id="IPR004127">
    <property type="entry name" value="Prefoldin_subunit_alpha"/>
</dbReference>
<name>A0AA88SJN3_9ASTE</name>
<dbReference type="GO" id="GO:0003714">
    <property type="term" value="F:transcription corepressor activity"/>
    <property type="evidence" value="ECO:0007669"/>
    <property type="project" value="TreeGrafter"/>
</dbReference>
<evidence type="ECO:0000256" key="3">
    <source>
        <dbReference type="ARBA" id="ARBA00038295"/>
    </source>
</evidence>
<organism evidence="6 7">
    <name type="scientific">Escallonia rubra</name>
    <dbReference type="NCBI Taxonomy" id="112253"/>
    <lineage>
        <taxon>Eukaryota</taxon>
        <taxon>Viridiplantae</taxon>
        <taxon>Streptophyta</taxon>
        <taxon>Embryophyta</taxon>
        <taxon>Tracheophyta</taxon>
        <taxon>Spermatophyta</taxon>
        <taxon>Magnoliopsida</taxon>
        <taxon>eudicotyledons</taxon>
        <taxon>Gunneridae</taxon>
        <taxon>Pentapetalae</taxon>
        <taxon>asterids</taxon>
        <taxon>campanulids</taxon>
        <taxon>Escalloniales</taxon>
        <taxon>Escalloniaceae</taxon>
        <taxon>Escallonia</taxon>
    </lineage>
</organism>
<dbReference type="InterPro" id="IPR052255">
    <property type="entry name" value="RNA_pol_II_subunit5-mediator"/>
</dbReference>
<dbReference type="GO" id="GO:0003682">
    <property type="term" value="F:chromatin binding"/>
    <property type="evidence" value="ECO:0007669"/>
    <property type="project" value="TreeGrafter"/>
</dbReference>
<dbReference type="GO" id="GO:0006457">
    <property type="term" value="P:protein folding"/>
    <property type="evidence" value="ECO:0007669"/>
    <property type="project" value="UniProtKB-ARBA"/>
</dbReference>
<reference evidence="6" key="1">
    <citation type="submission" date="2022-12" db="EMBL/GenBank/DDBJ databases">
        <title>Draft genome assemblies for two species of Escallonia (Escalloniales).</title>
        <authorList>
            <person name="Chanderbali A."/>
            <person name="Dervinis C."/>
            <person name="Anghel I."/>
            <person name="Soltis D."/>
            <person name="Soltis P."/>
            <person name="Zapata F."/>
        </authorList>
    </citation>
    <scope>NUCLEOTIDE SEQUENCE</scope>
    <source>
        <strain evidence="6">UCBG92.1500</strain>
        <tissue evidence="6">Leaf</tissue>
    </source>
</reference>
<dbReference type="InterPro" id="IPR009053">
    <property type="entry name" value="Prefoldin"/>
</dbReference>
<keyword evidence="2" id="KW-0539">Nucleus</keyword>
<proteinExistence type="inferred from homology"/>
<comment type="caution">
    <text evidence="6">The sequence shown here is derived from an EMBL/GenBank/DDBJ whole genome shotgun (WGS) entry which is preliminary data.</text>
</comment>
<dbReference type="PANTHER" id="PTHR15111">
    <property type="entry name" value="RNA POLYMERASE II SUBUNIT 5-MEDIATING PROTEIN NNX3"/>
    <property type="match status" value="1"/>
</dbReference>
<dbReference type="GO" id="GO:0005634">
    <property type="term" value="C:nucleus"/>
    <property type="evidence" value="ECO:0007669"/>
    <property type="project" value="UniProtKB-SubCell"/>
</dbReference>
<dbReference type="Gene3D" id="1.10.287.370">
    <property type="match status" value="1"/>
</dbReference>
<keyword evidence="7" id="KW-1185">Reference proteome</keyword>
<dbReference type="GO" id="GO:0009409">
    <property type="term" value="P:response to cold"/>
    <property type="evidence" value="ECO:0007669"/>
    <property type="project" value="UniProtKB-ARBA"/>
</dbReference>
<dbReference type="Proteomes" id="UP001187471">
    <property type="component" value="Unassembled WGS sequence"/>
</dbReference>
<evidence type="ECO:0000256" key="5">
    <source>
        <dbReference type="SAM" id="MobiDB-lite"/>
    </source>
</evidence>
<feature type="compositionally biased region" description="Basic and acidic residues" evidence="5">
    <location>
        <begin position="273"/>
        <end position="284"/>
    </location>
</feature>
<keyword evidence="4" id="KW-0175">Coiled coil</keyword>